<reference evidence="1" key="1">
    <citation type="journal article" date="2014" name="Nat. Commun.">
        <title>Multiple recent horizontal transfers of a large genomic region in cheese making fungi.</title>
        <authorList>
            <person name="Cheeseman K."/>
            <person name="Ropars J."/>
            <person name="Renault P."/>
            <person name="Dupont J."/>
            <person name="Gouzy J."/>
            <person name="Branca A."/>
            <person name="Abraham A.L."/>
            <person name="Ceppi M."/>
            <person name="Conseiller E."/>
            <person name="Debuchy R."/>
            <person name="Malagnac F."/>
            <person name="Goarin A."/>
            <person name="Silar P."/>
            <person name="Lacoste S."/>
            <person name="Sallet E."/>
            <person name="Bensimon A."/>
            <person name="Giraud T."/>
            <person name="Brygoo Y."/>
        </authorList>
    </citation>
    <scope>NUCLEOTIDE SEQUENCE [LARGE SCALE GENOMIC DNA]</scope>
    <source>
        <strain evidence="1">FM164</strain>
    </source>
</reference>
<evidence type="ECO:0000313" key="2">
    <source>
        <dbReference type="Proteomes" id="UP000030686"/>
    </source>
</evidence>
<evidence type="ECO:0000313" key="1">
    <source>
        <dbReference type="EMBL" id="CDM34471.1"/>
    </source>
</evidence>
<name>W6QEL3_PENRF</name>
<sequence length="72" mass="8131">MQDLECLFARVFLANGIQPLLVPDTGINHLANIARYLELESLETVSHTGFVLLSRGYVKVMRSYSKVPFYAL</sequence>
<dbReference type="EMBL" id="HG792017">
    <property type="protein sequence ID" value="CDM34471.1"/>
    <property type="molecule type" value="Genomic_DNA"/>
</dbReference>
<keyword evidence="2" id="KW-1185">Reference proteome</keyword>
<protein>
    <submittedName>
        <fullName evidence="1">Genomic scaffold, ProqFM164S03</fullName>
    </submittedName>
</protein>
<dbReference type="AlphaFoldDB" id="W6QEL3"/>
<gene>
    <name evidence="1" type="ORF">PROQFM164_S03g001195</name>
</gene>
<organism evidence="1 2">
    <name type="scientific">Penicillium roqueforti (strain FM164)</name>
    <dbReference type="NCBI Taxonomy" id="1365484"/>
    <lineage>
        <taxon>Eukaryota</taxon>
        <taxon>Fungi</taxon>
        <taxon>Dikarya</taxon>
        <taxon>Ascomycota</taxon>
        <taxon>Pezizomycotina</taxon>
        <taxon>Eurotiomycetes</taxon>
        <taxon>Eurotiomycetidae</taxon>
        <taxon>Eurotiales</taxon>
        <taxon>Aspergillaceae</taxon>
        <taxon>Penicillium</taxon>
    </lineage>
</organism>
<accession>W6QEL3</accession>
<proteinExistence type="predicted"/>
<dbReference type="Proteomes" id="UP000030686">
    <property type="component" value="Unassembled WGS sequence"/>
</dbReference>